<accession>A0A6J6UBD7</accession>
<evidence type="ECO:0000313" key="2">
    <source>
        <dbReference type="EMBL" id="CAB4757151.1"/>
    </source>
</evidence>
<keyword evidence="1" id="KW-0472">Membrane</keyword>
<dbReference type="AlphaFoldDB" id="A0A6J6UBD7"/>
<name>A0A6J6UBD7_9ZZZZ</name>
<protein>
    <submittedName>
        <fullName evidence="2">Unannotated protein</fullName>
    </submittedName>
</protein>
<dbReference type="EMBL" id="CAEZZG010000011">
    <property type="protein sequence ID" value="CAB4757151.1"/>
    <property type="molecule type" value="Genomic_DNA"/>
</dbReference>
<sequence length="89" mass="10283">MGWVIIVLNAYFFINFFMSYDSNDSDTVIGLSFMFLIFWLAILNTFLYVIYRVTGSKQRQCPGCGNRVKKGLTVCPTCKFNFLKNAKEI</sequence>
<proteinExistence type="predicted"/>
<feature type="transmembrane region" description="Helical" evidence="1">
    <location>
        <begin position="28"/>
        <end position="50"/>
    </location>
</feature>
<organism evidence="2">
    <name type="scientific">freshwater metagenome</name>
    <dbReference type="NCBI Taxonomy" id="449393"/>
    <lineage>
        <taxon>unclassified sequences</taxon>
        <taxon>metagenomes</taxon>
        <taxon>ecological metagenomes</taxon>
    </lineage>
</organism>
<evidence type="ECO:0000256" key="1">
    <source>
        <dbReference type="SAM" id="Phobius"/>
    </source>
</evidence>
<keyword evidence="1" id="KW-0812">Transmembrane</keyword>
<reference evidence="2" key="1">
    <citation type="submission" date="2020-05" db="EMBL/GenBank/DDBJ databases">
        <authorList>
            <person name="Chiriac C."/>
            <person name="Salcher M."/>
            <person name="Ghai R."/>
            <person name="Kavagutti S V."/>
        </authorList>
    </citation>
    <scope>NUCLEOTIDE SEQUENCE</scope>
</reference>
<gene>
    <name evidence="2" type="ORF">UFOPK2844_00834</name>
</gene>
<keyword evidence="1" id="KW-1133">Transmembrane helix</keyword>